<dbReference type="EMBL" id="JACSQZ010000095">
    <property type="protein sequence ID" value="MBD7916537.1"/>
    <property type="molecule type" value="Genomic_DNA"/>
</dbReference>
<reference evidence="1 2" key="1">
    <citation type="submission" date="2020-08" db="EMBL/GenBank/DDBJ databases">
        <title>A Genomic Blueprint of the Chicken Gut Microbiome.</title>
        <authorList>
            <person name="Gilroy R."/>
            <person name="Ravi A."/>
            <person name="Getino M."/>
            <person name="Pursley I."/>
            <person name="Horton D.L."/>
            <person name="Alikhan N.-F."/>
            <person name="Baker D."/>
            <person name="Gharbi K."/>
            <person name="Hall N."/>
            <person name="Watson M."/>
            <person name="Adriaenssens E.M."/>
            <person name="Foster-Nyarko E."/>
            <person name="Jarju S."/>
            <person name="Secka A."/>
            <person name="Antonio M."/>
            <person name="Oren A."/>
            <person name="Chaudhuri R."/>
            <person name="La Ragione R.M."/>
            <person name="Hildebrand F."/>
            <person name="Pallen M.J."/>
        </authorList>
    </citation>
    <scope>NUCLEOTIDE SEQUENCE [LARGE SCALE GENOMIC DNA]</scope>
    <source>
        <strain evidence="1 2">Sa3CUN1</strain>
    </source>
</reference>
<keyword evidence="2" id="KW-1185">Reference proteome</keyword>
<protein>
    <recommendedName>
        <fullName evidence="3">SH3b domain-containing protein</fullName>
    </recommendedName>
</protein>
<evidence type="ECO:0000313" key="2">
    <source>
        <dbReference type="Proteomes" id="UP000640335"/>
    </source>
</evidence>
<comment type="caution">
    <text evidence="1">The sequence shown here is derived from an EMBL/GenBank/DDBJ whole genome shotgun (WGS) entry which is preliminary data.</text>
</comment>
<dbReference type="RefSeq" id="WP_191751279.1">
    <property type="nucleotide sequence ID" value="NZ_JACSQZ010000095.1"/>
</dbReference>
<evidence type="ECO:0000313" key="1">
    <source>
        <dbReference type="EMBL" id="MBD7916537.1"/>
    </source>
</evidence>
<name>A0ABR8Q7Y0_9CLOT</name>
<sequence length="146" mass="16842">MKYLIFILLILSLIGTYFYYTRKLELLKKQLMLTTTKYSSVKNKYNNNIRNLNNISIKFVIPSYKGATLKNNSNLYISPLITSHILNSFNSNIEIAILDCAEVNNETWFYVNTPSTNNINCRGWINSNDISIFYSNSSSINRVTNS</sequence>
<dbReference type="Proteomes" id="UP000640335">
    <property type="component" value="Unassembled WGS sequence"/>
</dbReference>
<evidence type="ECO:0008006" key="3">
    <source>
        <dbReference type="Google" id="ProtNLM"/>
    </source>
</evidence>
<accession>A0ABR8Q7Y0</accession>
<proteinExistence type="predicted"/>
<gene>
    <name evidence="1" type="ORF">H9660_15495</name>
</gene>
<organism evidence="1 2">
    <name type="scientific">Clostridium gallinarum</name>
    <dbReference type="NCBI Taxonomy" id="2762246"/>
    <lineage>
        <taxon>Bacteria</taxon>
        <taxon>Bacillati</taxon>
        <taxon>Bacillota</taxon>
        <taxon>Clostridia</taxon>
        <taxon>Eubacteriales</taxon>
        <taxon>Clostridiaceae</taxon>
        <taxon>Clostridium</taxon>
    </lineage>
</organism>